<sequence length="814" mass="91401">MKKITTFLFLMLFFISNSVNSQNYKYLGEYTSNGTPLYLESERDVVSTQTLEMISNSIPEQYPVPDYNPQYITAGYDTDLKITSNTDVYVTFVDEGAGYRNVLGFYTYDLNDPNPQKPNREDLTIIFPNASLLGSGGGLRVGDKVNIGNFEAGTGIGWVLLANAWSSSQQKVGWGLWDLYSNDDYNPESNPSERQHIVTLNDPTSERIIIGFEDIRRDRGGCDHDFNDAIFYVTASSYEAIDTNNFADVSDATNVTSAYDGGLESNGDLASLIAKRNFKRFKSGDANNKKENQLKFAKSDLQSKGTTSLINYLPETGMYATETATVSSPNDLIGITNATEVFSVDYYEGNTRVSAVLATKTEGKVYDHSKMICDRLNNSSLEDVRTVVSRGHQIIASKIKRASGEIEFTLSFSIKTDNNTNELFSFWNIDQYPEGNYHNFQIWGSSYGQVFSIANHIIDTHTNQNGLISNKVQDVLPPVFVKSGVYRNGVIELNIVNKANQKAIDFNASIAKTELSDHEDFYSNISLSGAYNETIKIETGVLFDLGFSLKTEVSEQIDALYLADGPWGLDYLDDKATINEFSIDYENRDYVDNVFEVDRNVFTQGEVNGNVNLFRHILPGDQTLDVTTFKFMNFDLNSNNAIELVVVQNDNRTWENRLRMQIPPSNGENVSVELSDFKDANGITVNITNIKTIVFSVIGDYTSFKTFSLDVKNVAFSKTSSVLSTDVFNIEENNKLMNYPNPFSERTTIVLPEDSDLSVIKVIDLLGRVVDYKDLGRTNNKKLQYNHPNLNKGMYKYILLDDKKNIHKGTFLIN</sequence>
<evidence type="ECO:0000259" key="4">
    <source>
        <dbReference type="Pfam" id="PF18962"/>
    </source>
</evidence>
<name>A0ABV8RC89_9FLAO</name>
<proteinExistence type="predicted"/>
<gene>
    <name evidence="5" type="ORF">ACFOWD_11670</name>
</gene>
<keyword evidence="1 2" id="KW-0732">Signal</keyword>
<dbReference type="Pfam" id="PF13448">
    <property type="entry name" value="DUF4114"/>
    <property type="match status" value="1"/>
</dbReference>
<organism evidence="5 6">
    <name type="scientific">Polaribacter marinivivus</name>
    <dbReference type="NCBI Taxonomy" id="1524260"/>
    <lineage>
        <taxon>Bacteria</taxon>
        <taxon>Pseudomonadati</taxon>
        <taxon>Bacteroidota</taxon>
        <taxon>Flavobacteriia</taxon>
        <taxon>Flavobacteriales</taxon>
        <taxon>Flavobacteriaceae</taxon>
    </lineage>
</organism>
<dbReference type="Pfam" id="PF18962">
    <property type="entry name" value="Por_Secre_tail"/>
    <property type="match status" value="1"/>
</dbReference>
<dbReference type="InterPro" id="IPR025193">
    <property type="entry name" value="DUF4114"/>
</dbReference>
<dbReference type="EMBL" id="JBHSCY010000002">
    <property type="protein sequence ID" value="MFC4269567.1"/>
    <property type="molecule type" value="Genomic_DNA"/>
</dbReference>
<dbReference type="RefSeq" id="WP_377410748.1">
    <property type="nucleotide sequence ID" value="NZ_JBHSCY010000002.1"/>
</dbReference>
<evidence type="ECO:0000256" key="2">
    <source>
        <dbReference type="SAM" id="SignalP"/>
    </source>
</evidence>
<feature type="chain" id="PRO_5045888364" evidence="2">
    <location>
        <begin position="22"/>
        <end position="814"/>
    </location>
</feature>
<keyword evidence="6" id="KW-1185">Reference proteome</keyword>
<accession>A0ABV8RC89</accession>
<evidence type="ECO:0000256" key="1">
    <source>
        <dbReference type="ARBA" id="ARBA00022729"/>
    </source>
</evidence>
<feature type="domain" description="DUF4114" evidence="3">
    <location>
        <begin position="150"/>
        <end position="235"/>
    </location>
</feature>
<protein>
    <submittedName>
        <fullName evidence="5">DUF4114 domain-containing protein</fullName>
    </submittedName>
</protein>
<dbReference type="Proteomes" id="UP001595826">
    <property type="component" value="Unassembled WGS sequence"/>
</dbReference>
<comment type="caution">
    <text evidence="5">The sequence shown here is derived from an EMBL/GenBank/DDBJ whole genome shotgun (WGS) entry which is preliminary data.</text>
</comment>
<reference evidence="6" key="1">
    <citation type="journal article" date="2019" name="Int. J. Syst. Evol. Microbiol.">
        <title>The Global Catalogue of Microorganisms (GCM) 10K type strain sequencing project: providing services to taxonomists for standard genome sequencing and annotation.</title>
        <authorList>
            <consortium name="The Broad Institute Genomics Platform"/>
            <consortium name="The Broad Institute Genome Sequencing Center for Infectious Disease"/>
            <person name="Wu L."/>
            <person name="Ma J."/>
        </authorList>
    </citation>
    <scope>NUCLEOTIDE SEQUENCE [LARGE SCALE GENOMIC DNA]</scope>
    <source>
        <strain evidence="6">CECT 8655</strain>
    </source>
</reference>
<evidence type="ECO:0000313" key="5">
    <source>
        <dbReference type="EMBL" id="MFC4269567.1"/>
    </source>
</evidence>
<evidence type="ECO:0000259" key="3">
    <source>
        <dbReference type="Pfam" id="PF13448"/>
    </source>
</evidence>
<dbReference type="NCBIfam" id="TIGR04183">
    <property type="entry name" value="Por_Secre_tail"/>
    <property type="match status" value="1"/>
</dbReference>
<feature type="signal peptide" evidence="2">
    <location>
        <begin position="1"/>
        <end position="21"/>
    </location>
</feature>
<dbReference type="InterPro" id="IPR026444">
    <property type="entry name" value="Secre_tail"/>
</dbReference>
<feature type="domain" description="Secretion system C-terminal sorting" evidence="4">
    <location>
        <begin position="739"/>
        <end position="807"/>
    </location>
</feature>
<evidence type="ECO:0000313" key="6">
    <source>
        <dbReference type="Proteomes" id="UP001595826"/>
    </source>
</evidence>